<name>A0AAD7GM90_MYCRO</name>
<sequence>MPSRPPPPSPTLRVRSKQLEVEIRMLRAHLDELVAEHKHVQSQLRSIVYPILQIPPEIIAEIFVWCLSGGPKSQAQTTAHLKSVPMQLACVCRDWRNIAFSTPQIWCFVTASLNSNLFYTRPYFTRLGTSPVVPLEVIARYCHQWETVKIDLMDRDAALLGKVKGRLPLLQKLTVSVYGESLGDTFGQAPKLRDLDVTVINTSARALSPTNFPWSQLNVFRGESLSIEDCFQVLRLTPHLECCTFSGWFGDSNGLPVLPLNLPSLRSLSLLNPEQFGWFLGALTLPGLEDLRLSILARQIPSFCEFIYRSSCSLKQLALRTSSMLSYEALSKLWEAVPTVTHIDVSPGIFSDQMTRLLFEQKAVLPNLCGVAVDGKGPDSSTMDYQLLLDMLRSRQHPAVDGPPSSIQSFGFRSSEGWDIALDIVSQFKSMVKERMEIQMDVTIPLHALITNVSL</sequence>
<dbReference type="Proteomes" id="UP001221757">
    <property type="component" value="Unassembled WGS sequence"/>
</dbReference>
<evidence type="ECO:0000313" key="1">
    <source>
        <dbReference type="EMBL" id="KAJ7695755.1"/>
    </source>
</evidence>
<protein>
    <recommendedName>
        <fullName evidence="3">F-box domain-containing protein</fullName>
    </recommendedName>
</protein>
<comment type="caution">
    <text evidence="1">The sequence shown here is derived from an EMBL/GenBank/DDBJ whole genome shotgun (WGS) entry which is preliminary data.</text>
</comment>
<dbReference type="Gene3D" id="3.80.10.10">
    <property type="entry name" value="Ribonuclease Inhibitor"/>
    <property type="match status" value="1"/>
</dbReference>
<evidence type="ECO:0000313" key="2">
    <source>
        <dbReference type="Proteomes" id="UP001221757"/>
    </source>
</evidence>
<dbReference type="SUPFAM" id="SSF52047">
    <property type="entry name" value="RNI-like"/>
    <property type="match status" value="1"/>
</dbReference>
<gene>
    <name evidence="1" type="ORF">B0H17DRAFT_1055480</name>
</gene>
<organism evidence="1 2">
    <name type="scientific">Mycena rosella</name>
    <name type="common">Pink bonnet</name>
    <name type="synonym">Agaricus rosellus</name>
    <dbReference type="NCBI Taxonomy" id="1033263"/>
    <lineage>
        <taxon>Eukaryota</taxon>
        <taxon>Fungi</taxon>
        <taxon>Dikarya</taxon>
        <taxon>Basidiomycota</taxon>
        <taxon>Agaricomycotina</taxon>
        <taxon>Agaricomycetes</taxon>
        <taxon>Agaricomycetidae</taxon>
        <taxon>Agaricales</taxon>
        <taxon>Marasmiineae</taxon>
        <taxon>Mycenaceae</taxon>
        <taxon>Mycena</taxon>
    </lineage>
</organism>
<dbReference type="EMBL" id="JARKIE010000037">
    <property type="protein sequence ID" value="KAJ7695755.1"/>
    <property type="molecule type" value="Genomic_DNA"/>
</dbReference>
<accession>A0AAD7GM90</accession>
<dbReference type="InterPro" id="IPR032675">
    <property type="entry name" value="LRR_dom_sf"/>
</dbReference>
<reference evidence="1" key="1">
    <citation type="submission" date="2023-03" db="EMBL/GenBank/DDBJ databases">
        <title>Massive genome expansion in bonnet fungi (Mycena s.s.) driven by repeated elements and novel gene families across ecological guilds.</title>
        <authorList>
            <consortium name="Lawrence Berkeley National Laboratory"/>
            <person name="Harder C.B."/>
            <person name="Miyauchi S."/>
            <person name="Viragh M."/>
            <person name="Kuo A."/>
            <person name="Thoen E."/>
            <person name="Andreopoulos B."/>
            <person name="Lu D."/>
            <person name="Skrede I."/>
            <person name="Drula E."/>
            <person name="Henrissat B."/>
            <person name="Morin E."/>
            <person name="Kohler A."/>
            <person name="Barry K."/>
            <person name="LaButti K."/>
            <person name="Morin E."/>
            <person name="Salamov A."/>
            <person name="Lipzen A."/>
            <person name="Mereny Z."/>
            <person name="Hegedus B."/>
            <person name="Baldrian P."/>
            <person name="Stursova M."/>
            <person name="Weitz H."/>
            <person name="Taylor A."/>
            <person name="Grigoriev I.V."/>
            <person name="Nagy L.G."/>
            <person name="Martin F."/>
            <person name="Kauserud H."/>
        </authorList>
    </citation>
    <scope>NUCLEOTIDE SEQUENCE</scope>
    <source>
        <strain evidence="1">CBHHK067</strain>
    </source>
</reference>
<dbReference type="AlphaFoldDB" id="A0AAD7GM90"/>
<dbReference type="Gene3D" id="1.20.1280.50">
    <property type="match status" value="1"/>
</dbReference>
<evidence type="ECO:0008006" key="3">
    <source>
        <dbReference type="Google" id="ProtNLM"/>
    </source>
</evidence>
<proteinExistence type="predicted"/>
<keyword evidence="2" id="KW-1185">Reference proteome</keyword>